<evidence type="ECO:0000313" key="9">
    <source>
        <dbReference type="EMBL" id="MCF2869902.1"/>
    </source>
</evidence>
<feature type="transmembrane region" description="Helical" evidence="7">
    <location>
        <begin position="468"/>
        <end position="487"/>
    </location>
</feature>
<protein>
    <submittedName>
        <fullName evidence="9">ABC transporter permease subunit</fullName>
    </submittedName>
</protein>
<dbReference type="PANTHER" id="PTHR47737:SF1">
    <property type="entry name" value="GLYCINE BETAINE_PROLINE BETAINE TRANSPORT SYSTEM PERMEASE PROTEIN PROW"/>
    <property type="match status" value="1"/>
</dbReference>
<feature type="transmembrane region" description="Helical" evidence="7">
    <location>
        <begin position="665"/>
        <end position="686"/>
    </location>
</feature>
<keyword evidence="2 7" id="KW-0813">Transport</keyword>
<feature type="transmembrane region" description="Helical" evidence="7">
    <location>
        <begin position="418"/>
        <end position="439"/>
    </location>
</feature>
<feature type="transmembrane region" description="Helical" evidence="7">
    <location>
        <begin position="445"/>
        <end position="461"/>
    </location>
</feature>
<evidence type="ECO:0000313" key="10">
    <source>
        <dbReference type="Proteomes" id="UP001200557"/>
    </source>
</evidence>
<feature type="transmembrane region" description="Helical" evidence="7">
    <location>
        <begin position="183"/>
        <end position="203"/>
    </location>
</feature>
<organism evidence="9 10">
    <name type="scientific">Octadecabacter dasysiphoniae</name>
    <dbReference type="NCBI Taxonomy" id="2909341"/>
    <lineage>
        <taxon>Bacteria</taxon>
        <taxon>Pseudomonadati</taxon>
        <taxon>Pseudomonadota</taxon>
        <taxon>Alphaproteobacteria</taxon>
        <taxon>Rhodobacterales</taxon>
        <taxon>Roseobacteraceae</taxon>
        <taxon>Octadecabacter</taxon>
    </lineage>
</organism>
<dbReference type="Gene3D" id="1.10.3720.10">
    <property type="entry name" value="MetI-like"/>
    <property type="match status" value="2"/>
</dbReference>
<comment type="subcellular location">
    <subcellularLocation>
        <location evidence="1 7">Cell membrane</location>
        <topology evidence="1 7">Multi-pass membrane protein</topology>
    </subcellularLocation>
</comment>
<feature type="transmembrane region" description="Helical" evidence="7">
    <location>
        <begin position="18"/>
        <end position="38"/>
    </location>
</feature>
<dbReference type="RefSeq" id="WP_235224025.1">
    <property type="nucleotide sequence ID" value="NZ_JAKGAQ010000001.1"/>
</dbReference>
<name>A0ABS9CT15_9RHOB</name>
<feature type="domain" description="ABC transmembrane type-1" evidence="8">
    <location>
        <begin position="145"/>
        <end position="324"/>
    </location>
</feature>
<keyword evidence="6 7" id="KW-0472">Membrane</keyword>
<proteinExistence type="inferred from homology"/>
<evidence type="ECO:0000256" key="6">
    <source>
        <dbReference type="ARBA" id="ARBA00023136"/>
    </source>
</evidence>
<feature type="transmembrane region" description="Helical" evidence="7">
    <location>
        <begin position="548"/>
        <end position="570"/>
    </location>
</feature>
<dbReference type="SUPFAM" id="SSF161098">
    <property type="entry name" value="MetI-like"/>
    <property type="match status" value="2"/>
</dbReference>
<evidence type="ECO:0000259" key="8">
    <source>
        <dbReference type="PROSITE" id="PS50928"/>
    </source>
</evidence>
<evidence type="ECO:0000256" key="7">
    <source>
        <dbReference type="RuleBase" id="RU363032"/>
    </source>
</evidence>
<dbReference type="EMBL" id="JAKGAQ010000001">
    <property type="protein sequence ID" value="MCF2869902.1"/>
    <property type="molecule type" value="Genomic_DNA"/>
</dbReference>
<comment type="caution">
    <text evidence="9">The sequence shown here is derived from an EMBL/GenBank/DDBJ whole genome shotgun (WGS) entry which is preliminary data.</text>
</comment>
<dbReference type="InterPro" id="IPR035906">
    <property type="entry name" value="MetI-like_sf"/>
</dbReference>
<accession>A0ABS9CT15</accession>
<feature type="transmembrane region" description="Helical" evidence="7">
    <location>
        <begin position="307"/>
        <end position="327"/>
    </location>
</feature>
<feature type="transmembrane region" description="Helical" evidence="7">
    <location>
        <begin position="271"/>
        <end position="295"/>
    </location>
</feature>
<evidence type="ECO:0000256" key="4">
    <source>
        <dbReference type="ARBA" id="ARBA00022692"/>
    </source>
</evidence>
<feature type="transmembrane region" description="Helical" evidence="7">
    <location>
        <begin position="602"/>
        <end position="622"/>
    </location>
</feature>
<dbReference type="Proteomes" id="UP001200557">
    <property type="component" value="Unassembled WGS sequence"/>
</dbReference>
<feature type="transmembrane region" description="Helical" evidence="7">
    <location>
        <begin position="521"/>
        <end position="542"/>
    </location>
</feature>
<evidence type="ECO:0000256" key="5">
    <source>
        <dbReference type="ARBA" id="ARBA00022989"/>
    </source>
</evidence>
<evidence type="ECO:0000256" key="3">
    <source>
        <dbReference type="ARBA" id="ARBA00022475"/>
    </source>
</evidence>
<feature type="transmembrane region" description="Helical" evidence="7">
    <location>
        <begin position="151"/>
        <end position="171"/>
    </location>
</feature>
<evidence type="ECO:0000256" key="1">
    <source>
        <dbReference type="ARBA" id="ARBA00004651"/>
    </source>
</evidence>
<sequence length="737" mass="81119">MAEVATSPSTTSSTRKNVVSGLFIIAAVLTVAQYLGLLPEWLHRLPERFVPPFEQWLDATFNFIKDDLHLLDLTRFLTGGLQWLIDASSNILFGKRRWPNFQPIPWTAITAVAGVVGYYLGGWRLAALGAGTFIWTALIGQWEIAMETMSVLVVAAPLAFMIGLLLGIWGWKSKAVENALTPILALLQTIPFFTYLLPAVIFFKVGPTAGAVATTVYAIPPMILMTSLGLKKVSPEVVEAGKMSGCSRWQMLRYVYIPSARSEILVGVNQVIMLSLAMVVLTAFIGMPGLGAKLLSMMGSFKLGRSLEIGITIVLLAVMLDRLSKAWVVKQPVHHEKGTSWLVRHKFSVMALAAFVGCIILAQFVAVAGEIGRGQDFSQGRELDRFVKDDLLQNPVLKAVTNGLRVFMNNYVLIPFRNFLLSIPTPAFIAIVVAIAWGMAGRKQALIAFLFFLWVALSGWWDRSVITIYYVLTSTVVAALIAIPLAVWGASPPAERIDFSKGLSLSMAVGVLSLVFRRSVIFFGAAIAAGVLRYILWSWGLFGEEPNAVIYGIVFWAIFAVSFYVIWKLVGQMLRDVFLLLAADTAQTFPSFVYLLPAIMLFSITPIAVLFAIVIFAMVPLIRYTIEGLRSVPEEMTEAADMSGATRMQKLWTVQFPMALPTMAVGFNQALMFAFFMTMIAAYIGTIDLGQELQRTLAGTDLGKNFVLGLNVAFMALSFDLVINHWATKKKRTLGLK</sequence>
<reference evidence="9 10" key="1">
    <citation type="submission" date="2022-01" db="EMBL/GenBank/DDBJ databases">
        <title>Octadecabacter sp. nov., isolated from a marine alga.</title>
        <authorList>
            <person name="Jin M.S."/>
            <person name="Kim H.M."/>
            <person name="Han D.M."/>
            <person name="Jung J.J."/>
            <person name="Jeon C.O."/>
        </authorList>
    </citation>
    <scope>NUCLEOTIDE SEQUENCE [LARGE SCALE GENOMIC DNA]</scope>
    <source>
        <strain evidence="9 10">G9-8</strain>
    </source>
</reference>
<gene>
    <name evidence="9" type="ORF">L0664_02365</name>
</gene>
<dbReference type="Pfam" id="PF00528">
    <property type="entry name" value="BPD_transp_1"/>
    <property type="match status" value="2"/>
</dbReference>
<keyword evidence="4 7" id="KW-0812">Transmembrane</keyword>
<evidence type="ECO:0000256" key="2">
    <source>
        <dbReference type="ARBA" id="ARBA00022448"/>
    </source>
</evidence>
<dbReference type="CDD" id="cd06261">
    <property type="entry name" value="TM_PBP2"/>
    <property type="match status" value="2"/>
</dbReference>
<dbReference type="InterPro" id="IPR000515">
    <property type="entry name" value="MetI-like"/>
</dbReference>
<feature type="domain" description="ABC transmembrane type-1" evidence="8">
    <location>
        <begin position="549"/>
        <end position="723"/>
    </location>
</feature>
<feature type="transmembrane region" description="Helical" evidence="7">
    <location>
        <begin position="103"/>
        <end position="120"/>
    </location>
</feature>
<keyword evidence="3" id="KW-1003">Cell membrane</keyword>
<comment type="similarity">
    <text evidence="7">Belongs to the binding-protein-dependent transport system permease family.</text>
</comment>
<keyword evidence="5 7" id="KW-1133">Transmembrane helix</keyword>
<keyword evidence="10" id="KW-1185">Reference proteome</keyword>
<feature type="transmembrane region" description="Helical" evidence="7">
    <location>
        <begin position="210"/>
        <end position="230"/>
    </location>
</feature>
<dbReference type="PROSITE" id="PS50928">
    <property type="entry name" value="ABC_TM1"/>
    <property type="match status" value="2"/>
</dbReference>
<feature type="transmembrane region" description="Helical" evidence="7">
    <location>
        <begin position="347"/>
        <end position="368"/>
    </location>
</feature>
<feature type="transmembrane region" description="Helical" evidence="7">
    <location>
        <begin position="706"/>
        <end position="727"/>
    </location>
</feature>
<dbReference type="PANTHER" id="PTHR47737">
    <property type="entry name" value="GLYCINE BETAINE/PROLINE BETAINE TRANSPORT SYSTEM PERMEASE PROTEIN PROW"/>
    <property type="match status" value="1"/>
</dbReference>